<organism evidence="3 4">
    <name type="scientific">Haemonchus contortus</name>
    <name type="common">Barber pole worm</name>
    <dbReference type="NCBI Taxonomy" id="6289"/>
    <lineage>
        <taxon>Eukaryota</taxon>
        <taxon>Metazoa</taxon>
        <taxon>Ecdysozoa</taxon>
        <taxon>Nematoda</taxon>
        <taxon>Chromadorea</taxon>
        <taxon>Rhabditida</taxon>
        <taxon>Rhabditina</taxon>
        <taxon>Rhabditomorpha</taxon>
        <taxon>Strongyloidea</taxon>
        <taxon>Trichostrongylidae</taxon>
        <taxon>Haemonchus</taxon>
    </lineage>
</organism>
<proteinExistence type="predicted"/>
<evidence type="ECO:0000259" key="2">
    <source>
        <dbReference type="PROSITE" id="PS00022"/>
    </source>
</evidence>
<dbReference type="WBParaSite" id="HCON_00153730-00001">
    <property type="protein sequence ID" value="HCON_00153730-00001"/>
    <property type="gene ID" value="HCON_00153730"/>
</dbReference>
<dbReference type="OMA" id="DKCNDDR"/>
<feature type="domain" description="EGF-like" evidence="2">
    <location>
        <begin position="2"/>
        <end position="13"/>
    </location>
</feature>
<dbReference type="Proteomes" id="UP000025227">
    <property type="component" value="Unplaced"/>
</dbReference>
<dbReference type="Pfam" id="PF04155">
    <property type="entry name" value="Ground-like"/>
    <property type="match status" value="1"/>
</dbReference>
<name>A0A7I5ECY2_HAECO</name>
<accession>A0A7I5ECY2</accession>
<feature type="region of interest" description="Disordered" evidence="1">
    <location>
        <begin position="61"/>
        <end position="135"/>
    </location>
</feature>
<dbReference type="AlphaFoldDB" id="A0A7I5ECY2"/>
<dbReference type="PROSITE" id="PS00022">
    <property type="entry name" value="EGF_1"/>
    <property type="match status" value="1"/>
</dbReference>
<dbReference type="InterPro" id="IPR007284">
    <property type="entry name" value="Ground-like_dom"/>
</dbReference>
<protein>
    <submittedName>
        <fullName evidence="4">EGF-like domain-containing protein</fullName>
    </submittedName>
</protein>
<evidence type="ECO:0000256" key="1">
    <source>
        <dbReference type="SAM" id="MobiDB-lite"/>
    </source>
</evidence>
<keyword evidence="3" id="KW-1185">Reference proteome</keyword>
<dbReference type="OrthoDB" id="5839298at2759"/>
<evidence type="ECO:0000313" key="4">
    <source>
        <dbReference type="WBParaSite" id="HCON_00153730-00001"/>
    </source>
</evidence>
<dbReference type="InterPro" id="IPR000742">
    <property type="entry name" value="EGF"/>
</dbReference>
<evidence type="ECO:0000313" key="3">
    <source>
        <dbReference type="Proteomes" id="UP000025227"/>
    </source>
</evidence>
<feature type="compositionally biased region" description="Low complexity" evidence="1">
    <location>
        <begin position="100"/>
        <end position="132"/>
    </location>
</feature>
<reference evidence="4" key="1">
    <citation type="submission" date="2020-12" db="UniProtKB">
        <authorList>
            <consortium name="WormBaseParasite"/>
        </authorList>
    </citation>
    <scope>IDENTIFICATION</scope>
    <source>
        <strain evidence="4">MHco3</strain>
    </source>
</reference>
<sequence>MCQCPGGQLGMQCPSPIQLNCPPMQCPPPPPCNPFPTLGTLMPLGGSQGLAQFTLPTLPPLGGSPFAPTSTPLPLAVTPPVNGQESLVPIQSNQYDPASQQQQQQQQFQQQQQPQQEQIQPQQLQPQQPPQQVFQENSLQHPQEFQAAPPAPAPAQVSVQPSVHFAETIPVDATTRVTTLPSEAYIEADQPEESIKEDGSSENFLPLYENQPNKPSFDGFRQPVRRAQAAQAAQAAQPAANGKPEVFTDKCNDERLKRIIEQNVDSNPSSSKRKIQKAATDEIGGLFDVICSSHDFSYLANTQVFCEAGNDDVTCFAFLHSLIQ</sequence>
<feature type="compositionally biased region" description="Polar residues" evidence="1">
    <location>
        <begin position="81"/>
        <end position="99"/>
    </location>
</feature>